<feature type="region of interest" description="Disordered" evidence="1">
    <location>
        <begin position="754"/>
        <end position="820"/>
    </location>
</feature>
<feature type="compositionally biased region" description="Basic and acidic residues" evidence="1">
    <location>
        <begin position="799"/>
        <end position="816"/>
    </location>
</feature>
<accession>A0A5N4C412</accession>
<evidence type="ECO:0000313" key="3">
    <source>
        <dbReference type="EMBL" id="KAB1253613.1"/>
    </source>
</evidence>
<proteinExistence type="predicted"/>
<gene>
    <name evidence="3" type="ORF">Cadr_000002701</name>
</gene>
<name>A0A5N4C412_CAMDR</name>
<feature type="chain" id="PRO_5024382395" evidence="2">
    <location>
        <begin position="19"/>
        <end position="1428"/>
    </location>
</feature>
<feature type="region of interest" description="Disordered" evidence="1">
    <location>
        <begin position="1238"/>
        <end position="1293"/>
    </location>
</feature>
<comment type="caution">
    <text evidence="3">The sequence shown here is derived from an EMBL/GenBank/DDBJ whole genome shotgun (WGS) entry which is preliminary data.</text>
</comment>
<feature type="region of interest" description="Disordered" evidence="1">
    <location>
        <begin position="933"/>
        <end position="989"/>
    </location>
</feature>
<feature type="compositionally biased region" description="Polar residues" evidence="1">
    <location>
        <begin position="1060"/>
        <end position="1069"/>
    </location>
</feature>
<reference evidence="3 4" key="1">
    <citation type="journal article" date="2019" name="Mol. Ecol. Resour.">
        <title>Improving Illumina assemblies with Hi-C and long reads: an example with the North African dromedary.</title>
        <authorList>
            <person name="Elbers J.P."/>
            <person name="Rogers M.F."/>
            <person name="Perelman P.L."/>
            <person name="Proskuryakova A.A."/>
            <person name="Serdyukova N.A."/>
            <person name="Johnson W.E."/>
            <person name="Horin P."/>
            <person name="Corander J."/>
            <person name="Murphy D."/>
            <person name="Burger P.A."/>
        </authorList>
    </citation>
    <scope>NUCLEOTIDE SEQUENCE [LARGE SCALE GENOMIC DNA]</scope>
    <source>
        <strain evidence="3">Drom800</strain>
        <tissue evidence="3">Blood</tissue>
    </source>
</reference>
<feature type="signal peptide" evidence="2">
    <location>
        <begin position="1"/>
        <end position="18"/>
    </location>
</feature>
<feature type="compositionally biased region" description="Polar residues" evidence="1">
    <location>
        <begin position="1268"/>
        <end position="1277"/>
    </location>
</feature>
<feature type="compositionally biased region" description="Polar residues" evidence="1">
    <location>
        <begin position="1238"/>
        <end position="1259"/>
    </location>
</feature>
<keyword evidence="2" id="KW-0732">Signal</keyword>
<dbReference type="Proteomes" id="UP000299084">
    <property type="component" value="Unassembled WGS sequence"/>
</dbReference>
<evidence type="ECO:0000256" key="2">
    <source>
        <dbReference type="SAM" id="SignalP"/>
    </source>
</evidence>
<protein>
    <submittedName>
        <fullName evidence="3">Uncharacterized protein</fullName>
    </submittedName>
</protein>
<dbReference type="EMBL" id="JWIN03000037">
    <property type="protein sequence ID" value="KAB1253613.1"/>
    <property type="molecule type" value="Genomic_DNA"/>
</dbReference>
<feature type="compositionally biased region" description="Basic and acidic residues" evidence="1">
    <location>
        <begin position="1202"/>
        <end position="1211"/>
    </location>
</feature>
<feature type="region of interest" description="Disordered" evidence="1">
    <location>
        <begin position="1166"/>
        <end position="1220"/>
    </location>
</feature>
<keyword evidence="4" id="KW-1185">Reference proteome</keyword>
<organism evidence="3 4">
    <name type="scientific">Camelus dromedarius</name>
    <name type="common">Dromedary</name>
    <name type="synonym">Arabian camel</name>
    <dbReference type="NCBI Taxonomy" id="9838"/>
    <lineage>
        <taxon>Eukaryota</taxon>
        <taxon>Metazoa</taxon>
        <taxon>Chordata</taxon>
        <taxon>Craniata</taxon>
        <taxon>Vertebrata</taxon>
        <taxon>Euteleostomi</taxon>
        <taxon>Mammalia</taxon>
        <taxon>Eutheria</taxon>
        <taxon>Laurasiatheria</taxon>
        <taxon>Artiodactyla</taxon>
        <taxon>Tylopoda</taxon>
        <taxon>Camelidae</taxon>
        <taxon>Camelus</taxon>
    </lineage>
</organism>
<sequence length="1428" mass="155613">MSKTVAWSLILFLGPAGAAVTDTSKVAWMGLWEIDFQAVDTQRLRYVFPRMATWIGRVVGNGGLPEHAHSCRVDIYLGGILETQDTMKVMQRSVLLQMFTLPCFWPCLCLQTWLGPHILFDPQKPDPISEVTYWSRTRWCWFNSPLTTASHLKLLKDLLGKHTSLIQLTPGFSFLSATFCSDQPLDTLRGGGCGSTRTGGTLGHTSPSVLTSIDESLYSGAFILSLSRSCGCGLGLSLVLGLWPTEPETLGDAGTSTFPELGVSNADKSAELAAAALWDLRLDLLGLSESLDSFSTCTHGLGVVGLHLLQALLVLLGKVHVPQELGACLVLRRVLHQRFRAWGEDRGQQHCKELLVEIEGKGLGCESYEKHRRSNKRLVPLPHPCTGTRVSVHVAECATRRHGLVAKRRLSCWGAAPDFLASLRLLDFAAREVLVLAGESGSGKVGLRPPTLGPSTRHLLTLMLNVVNDPTVSCCTELCSSERLMRVSCCCWCVLILWPDSSPVDTPSCPGHTPATAAWGAWDVLGPGEEVGRGRLSGLGADPKELNRTSPRLQGNFHLHVCGCGWSVSVFAVCPLPLRHSARGASGSLTREWVVLVTERSQCQLQQESRRASLTSRCGGSPQAGGPLGWVARSEFLTPAAQQLHEIQERPSPLTQRARLRSPKTQGIWVLMQTGPGVHGVVCSLLPGSRLRTSGLMFCRSVPATPPTPHPEQDQRHVLVLLTWWPKGSLRKGRCQISYSLSYLSKGRTSALAWRPRPLPPTPCHQCPRPQSSEPRPGTRFQAHTETHLHPSRSQTRHQGTDIDKRISKPEGEHSLLLDSGSPTCGEVADAKGTWCVTVGCGAQTQSRRRNQVNREQLEQLKPETLLHPPENQRERWPSKPLQEKIKEDGTLRGCAGDSVSGGFQQRLFLLRAPSDSVITQHKAFPWRRGPRWAVLSSPSQPGTPRGDRRHIPDSTNTHHNFHTKAPCPPHGRSHTRRASSDPWGPLTCRPQISLIERHQKPETGKSQHPSLLKRSVTHNARILNAAEHCLFLDSADKVPLREGQLPQQGDQNGRGARPPSSNASQHINQGRDSHGLGGARTPDPGGPWTSRLIRTCPRGSQRPGFMHCPLTGPSPGACLPTHVQNSEHGQAPTVSTHMQVEILRIPNWPLPCSLGLVLFSSFGSAPRPDNRPRPTSSPGPNTSHAPHAAVAGVCPGQDFNKASEPREVSEHTSNSSSLSLASLRSTAQYNMRRWAVSSPTWDHSPRSTSASAGASQETPSEDHARPQRTSTRTSLAAKSKSLRDARKSGAAPQHESLLFATRPCLLVAHSATCTDTLVPVLDAEGAQDAYLNADASHNFHTPAPCPRSLRAALCSAAVPGPLPTCRLQASEGRTYPLGIPSFLIRTLRPLPHLKTQQYITIPTRAETLMEHTPQDKAGLGMRSRAKN</sequence>
<evidence type="ECO:0000256" key="1">
    <source>
        <dbReference type="SAM" id="MobiDB-lite"/>
    </source>
</evidence>
<feature type="compositionally biased region" description="Polar residues" evidence="1">
    <location>
        <begin position="1174"/>
        <end position="1185"/>
    </location>
</feature>
<evidence type="ECO:0000313" key="4">
    <source>
        <dbReference type="Proteomes" id="UP000299084"/>
    </source>
</evidence>
<feature type="region of interest" description="Disordered" evidence="1">
    <location>
        <begin position="1044"/>
        <end position="1097"/>
    </location>
</feature>